<name>A0A5C6SGL9_FUSOC</name>
<dbReference type="PANTHER" id="PTHR45527">
    <property type="entry name" value="NONRIBOSOMAL PEPTIDE SYNTHETASE"/>
    <property type="match status" value="1"/>
</dbReference>
<dbReference type="GO" id="GO:0031177">
    <property type="term" value="F:phosphopantetheine binding"/>
    <property type="evidence" value="ECO:0007669"/>
    <property type="project" value="TreeGrafter"/>
</dbReference>
<sequence length="592" mass="66206">MSELGDQFLEWVQTSIHVLGALYDDLTPNPTTVAPGGFPMWLHPKKDWTILTCNFAIWISIPLSSRGYEAAWIWKSLSSDGNAVGPHRLEDAWKAVVGVHRIFSTILAAHPSEDGFVQIGLNRPETPVTQYQTPTCPEDLLARQSRPKFTDDQAKHSFTVCRSEDSSITFRLDICHSLCDSYSISTLLEDVVSVYSSDVMQNVPQFSDVVRHIKRRPISETLTFWTSVLHGVEPCQIPVSKMCQGDPELDIHKTISILFESMTGVTEQCKQLGLTRSTFVHLAWALVLSYITVMDESFFGYILSGRDVHVEGIGRIFGPMANILINHADLGESLEADAALIARNLKSHRRHQQTSLAEINHDLGNKDERRRLFNTIVSLLWSNPSGVKRLYFAKYHQVSSHEFAFVLEDHHHPGTLDLALHYRTAGFSHDEAQESGTILIWAIQFLLSAGPVFASATRSAMIESSESEASVRPQDRFFRYVTGTDRRVTSSFWKSQLAGLGPPDPTARDRSTAAVERDQHMKLVMQDIGNHSSFCTEVPGRAAWSTVLSQVFDSEDVIFVAAISHRRADDLLGIKIFPGVDTSVVPIRAYLD</sequence>
<gene>
    <name evidence="2" type="ORF">FocTR4_00010974</name>
</gene>
<dbReference type="GO" id="GO:0005737">
    <property type="term" value="C:cytoplasm"/>
    <property type="evidence" value="ECO:0007669"/>
    <property type="project" value="TreeGrafter"/>
</dbReference>
<dbReference type="Proteomes" id="UP000321331">
    <property type="component" value="Unassembled WGS sequence"/>
</dbReference>
<dbReference type="GO" id="GO:0043041">
    <property type="term" value="P:amino acid activation for nonribosomal peptide biosynthetic process"/>
    <property type="evidence" value="ECO:0007669"/>
    <property type="project" value="TreeGrafter"/>
</dbReference>
<comment type="caution">
    <text evidence="2">The sequence shown here is derived from an EMBL/GenBank/DDBJ whole genome shotgun (WGS) entry which is preliminary data.</text>
</comment>
<dbReference type="Pfam" id="PF00668">
    <property type="entry name" value="Condensation"/>
    <property type="match status" value="1"/>
</dbReference>
<dbReference type="Gene3D" id="3.30.559.30">
    <property type="entry name" value="Nonribosomal peptide synthetase, condensation domain"/>
    <property type="match status" value="1"/>
</dbReference>
<dbReference type="Gene3D" id="3.30.559.10">
    <property type="entry name" value="Chloramphenicol acetyltransferase-like domain"/>
    <property type="match status" value="1"/>
</dbReference>
<feature type="domain" description="Condensation" evidence="1">
    <location>
        <begin position="85"/>
        <end position="434"/>
    </location>
</feature>
<dbReference type="PANTHER" id="PTHR45527:SF1">
    <property type="entry name" value="FATTY ACID SYNTHASE"/>
    <property type="match status" value="1"/>
</dbReference>
<dbReference type="SUPFAM" id="SSF52777">
    <property type="entry name" value="CoA-dependent acyltransferases"/>
    <property type="match status" value="2"/>
</dbReference>
<dbReference type="InterPro" id="IPR023213">
    <property type="entry name" value="CAT-like_dom_sf"/>
</dbReference>
<protein>
    <recommendedName>
        <fullName evidence="1">Condensation domain-containing protein</fullName>
    </recommendedName>
</protein>
<accession>A0A5C6SGL9</accession>
<reference evidence="2 3" key="1">
    <citation type="submission" date="2019-07" db="EMBL/GenBank/DDBJ databases">
        <title>The First High-Quality Draft Genome Sequence of the Causal Agent of the Current Panama Disease Epidemic.</title>
        <authorList>
            <person name="Warmington R.J."/>
            <person name="Kay W."/>
            <person name="Jeffries A."/>
            <person name="Bebber D."/>
            <person name="Moore K."/>
            <person name="Studholme D.J."/>
        </authorList>
    </citation>
    <scope>NUCLEOTIDE SEQUENCE [LARGE SCALE GENOMIC DNA]</scope>
    <source>
        <strain evidence="2 3">TR4</strain>
    </source>
</reference>
<dbReference type="InterPro" id="IPR001242">
    <property type="entry name" value="Condensation_dom"/>
</dbReference>
<dbReference type="EMBL" id="VMNF01000014">
    <property type="protein sequence ID" value="TXB96680.1"/>
    <property type="molecule type" value="Genomic_DNA"/>
</dbReference>
<dbReference type="AlphaFoldDB" id="A0A5C6SGL9"/>
<evidence type="ECO:0000313" key="2">
    <source>
        <dbReference type="EMBL" id="TXB96680.1"/>
    </source>
</evidence>
<organism evidence="2 3">
    <name type="scientific">Fusarium oxysporum f. sp. cubense</name>
    <dbReference type="NCBI Taxonomy" id="61366"/>
    <lineage>
        <taxon>Eukaryota</taxon>
        <taxon>Fungi</taxon>
        <taxon>Dikarya</taxon>
        <taxon>Ascomycota</taxon>
        <taxon>Pezizomycotina</taxon>
        <taxon>Sordariomycetes</taxon>
        <taxon>Hypocreomycetidae</taxon>
        <taxon>Hypocreales</taxon>
        <taxon>Nectriaceae</taxon>
        <taxon>Fusarium</taxon>
        <taxon>Fusarium oxysporum species complex</taxon>
    </lineage>
</organism>
<dbReference type="GO" id="GO:0003824">
    <property type="term" value="F:catalytic activity"/>
    <property type="evidence" value="ECO:0007669"/>
    <property type="project" value="InterPro"/>
</dbReference>
<dbReference type="GO" id="GO:0044550">
    <property type="term" value="P:secondary metabolite biosynthetic process"/>
    <property type="evidence" value="ECO:0007669"/>
    <property type="project" value="TreeGrafter"/>
</dbReference>
<evidence type="ECO:0000259" key="1">
    <source>
        <dbReference type="Pfam" id="PF00668"/>
    </source>
</evidence>
<proteinExistence type="predicted"/>
<evidence type="ECO:0000313" key="3">
    <source>
        <dbReference type="Proteomes" id="UP000321331"/>
    </source>
</evidence>